<evidence type="ECO:0000313" key="2">
    <source>
        <dbReference type="EMBL" id="RYQ83449.1"/>
    </source>
</evidence>
<comment type="caution">
    <text evidence="2">The sequence shown here is derived from an EMBL/GenBank/DDBJ whole genome shotgun (WGS) entry which is preliminary data.</text>
</comment>
<dbReference type="EMBL" id="SDMP01000020">
    <property type="protein sequence ID" value="RYQ83449.1"/>
    <property type="molecule type" value="Genomic_DNA"/>
</dbReference>
<proteinExistence type="predicted"/>
<sequence length="321" mass="37710">MSLRINGIAKYQNTSFLKMNGTTSQCEGIRSLIKHYISKKCYLLDLMHNLNEVVRKCRTNEILSDFKHQKRSSQYFYQNMFKEVRNEIVEASKLSVISHSNNGNKIEVRTNKYQELDKDTKFEKIAGIRYGSLTMLCFTLCDKESKHRDDFMEIREDIFGLIMKLHKRHSPNEKLSSTTNLVGDPICRCPKLYGGECSLSLNEEKLHTDNDQSSTESNDVMDTKKDRISNVQKSNKRKRSRQPKKEDHKEVSTEIVTYGVISYTKGFENFQYMNRLSMYPNFNGYLKPPCYSYRRVRTPIFQINPSHPNVANYYDYWNARI</sequence>
<evidence type="ECO:0008006" key="4">
    <source>
        <dbReference type="Google" id="ProtNLM"/>
    </source>
</evidence>
<organism evidence="2 3">
    <name type="scientific">Arachis hypogaea</name>
    <name type="common">Peanut</name>
    <dbReference type="NCBI Taxonomy" id="3818"/>
    <lineage>
        <taxon>Eukaryota</taxon>
        <taxon>Viridiplantae</taxon>
        <taxon>Streptophyta</taxon>
        <taxon>Embryophyta</taxon>
        <taxon>Tracheophyta</taxon>
        <taxon>Spermatophyta</taxon>
        <taxon>Magnoliopsida</taxon>
        <taxon>eudicotyledons</taxon>
        <taxon>Gunneridae</taxon>
        <taxon>Pentapetalae</taxon>
        <taxon>rosids</taxon>
        <taxon>fabids</taxon>
        <taxon>Fabales</taxon>
        <taxon>Fabaceae</taxon>
        <taxon>Papilionoideae</taxon>
        <taxon>50 kb inversion clade</taxon>
        <taxon>dalbergioids sensu lato</taxon>
        <taxon>Dalbergieae</taxon>
        <taxon>Pterocarpus clade</taxon>
        <taxon>Arachis</taxon>
    </lineage>
</organism>
<feature type="region of interest" description="Disordered" evidence="1">
    <location>
        <begin position="207"/>
        <end position="251"/>
    </location>
</feature>
<keyword evidence="3" id="KW-1185">Reference proteome</keyword>
<feature type="compositionally biased region" description="Polar residues" evidence="1">
    <location>
        <begin position="211"/>
        <end position="220"/>
    </location>
</feature>
<evidence type="ECO:0000256" key="1">
    <source>
        <dbReference type="SAM" id="MobiDB-lite"/>
    </source>
</evidence>
<name>A0A444X1B1_ARAHY</name>
<dbReference type="Proteomes" id="UP000289738">
    <property type="component" value="Chromosome B10"/>
</dbReference>
<gene>
    <name evidence="2" type="ORF">Ahy_B10g102134</name>
</gene>
<reference evidence="2 3" key="1">
    <citation type="submission" date="2019-01" db="EMBL/GenBank/DDBJ databases">
        <title>Sequencing of cultivated peanut Arachis hypogaea provides insights into genome evolution and oil improvement.</title>
        <authorList>
            <person name="Chen X."/>
        </authorList>
    </citation>
    <scope>NUCLEOTIDE SEQUENCE [LARGE SCALE GENOMIC DNA]</scope>
    <source>
        <strain evidence="3">cv. Fuhuasheng</strain>
        <tissue evidence="2">Leaves</tissue>
    </source>
</reference>
<protein>
    <recommendedName>
        <fullName evidence="4">Protein FAR1-RELATED SEQUENCE</fullName>
    </recommendedName>
</protein>
<accession>A0A444X1B1</accession>
<dbReference type="AlphaFoldDB" id="A0A444X1B1"/>
<evidence type="ECO:0000313" key="3">
    <source>
        <dbReference type="Proteomes" id="UP000289738"/>
    </source>
</evidence>